<evidence type="ECO:0000256" key="6">
    <source>
        <dbReference type="PIRNR" id="PIRNR002854"/>
    </source>
</evidence>
<dbReference type="AlphaFoldDB" id="A0A2N6VM26"/>
<evidence type="ECO:0000313" key="9">
    <source>
        <dbReference type="EMBL" id="PMD05185.1"/>
    </source>
</evidence>
<evidence type="ECO:0000313" key="10">
    <source>
        <dbReference type="Proteomes" id="UP000235598"/>
    </source>
</evidence>
<dbReference type="SUPFAM" id="SSF53850">
    <property type="entry name" value="Periplasmic binding protein-like II"/>
    <property type="match status" value="1"/>
</dbReference>
<comment type="caution">
    <text evidence="9">The sequence shown here is derived from an EMBL/GenBank/DDBJ whole genome shotgun (WGS) entry which is preliminary data.</text>
</comment>
<dbReference type="GO" id="GO:0016020">
    <property type="term" value="C:membrane"/>
    <property type="evidence" value="ECO:0007669"/>
    <property type="project" value="UniProtKB-SubCell"/>
</dbReference>
<dbReference type="PANTHER" id="PTHR30429:SF0">
    <property type="entry name" value="METHIONINE-BINDING LIPOPROTEIN METQ"/>
    <property type="match status" value="1"/>
</dbReference>
<protein>
    <recommendedName>
        <fullName evidence="6">Lipoprotein</fullName>
    </recommendedName>
</protein>
<gene>
    <name evidence="9" type="ORF">CJ199_08865</name>
</gene>
<dbReference type="RefSeq" id="WP_102239126.1">
    <property type="nucleotide sequence ID" value="NZ_PNHK01000003.1"/>
</dbReference>
<name>A0A2N6VM26_9MICO</name>
<evidence type="ECO:0000256" key="7">
    <source>
        <dbReference type="PIRSR" id="PIRSR002854-1"/>
    </source>
</evidence>
<feature type="lipid moiety-binding region" description="S-diacylglycerol cysteine" evidence="7">
    <location>
        <position position="19"/>
    </location>
</feature>
<dbReference type="InterPro" id="IPR004872">
    <property type="entry name" value="Lipoprotein_NlpA"/>
</dbReference>
<organism evidence="9 10">
    <name type="scientific">Brevibacterium paucivorans</name>
    <dbReference type="NCBI Taxonomy" id="170994"/>
    <lineage>
        <taxon>Bacteria</taxon>
        <taxon>Bacillati</taxon>
        <taxon>Actinomycetota</taxon>
        <taxon>Actinomycetes</taxon>
        <taxon>Micrococcales</taxon>
        <taxon>Brevibacteriaceae</taxon>
        <taxon>Brevibacterium</taxon>
    </lineage>
</organism>
<dbReference type="Proteomes" id="UP000235598">
    <property type="component" value="Unassembled WGS sequence"/>
</dbReference>
<keyword evidence="3" id="KW-0472">Membrane</keyword>
<dbReference type="EMBL" id="PNHK01000003">
    <property type="protein sequence ID" value="PMD05185.1"/>
    <property type="molecule type" value="Genomic_DNA"/>
</dbReference>
<dbReference type="CDD" id="cd13597">
    <property type="entry name" value="PBP2_lipoprotein_Tp32"/>
    <property type="match status" value="1"/>
</dbReference>
<evidence type="ECO:0000256" key="1">
    <source>
        <dbReference type="ARBA" id="ARBA00004635"/>
    </source>
</evidence>
<dbReference type="PANTHER" id="PTHR30429">
    <property type="entry name" value="D-METHIONINE-BINDING LIPOPROTEIN METQ"/>
    <property type="match status" value="1"/>
</dbReference>
<sequence>MKLRIAAAVAAASLLLTGCGLAGGGSKEVGKKNGDVTTLTVGVSPVPHGDILKYVDENLAKDAGLDIEIKEYTDYTLPNRALVDGDLDANYFQHKPYLESEVEGQGYKLHAFEGVHIEPIALFSKKVKSVDELPDGGAIGINNDPANQGRALDMLAKEGVITLADGKDATTATIHDIKDNPKNLNFKEADAAQLARTLEDTDASIINGNNALEAGLSPTKDSILVESAENNPYANFLAVRDGDQDNESIKKLDELLHSPEVKKYIEDTWTDGAVLPAF</sequence>
<dbReference type="PROSITE" id="PS51257">
    <property type="entry name" value="PROKAR_LIPOPROTEIN"/>
    <property type="match status" value="1"/>
</dbReference>
<proteinExistence type="inferred from homology"/>
<dbReference type="Gene3D" id="3.40.190.10">
    <property type="entry name" value="Periplasmic binding protein-like II"/>
    <property type="match status" value="2"/>
</dbReference>
<accession>A0A2N6VM26</accession>
<evidence type="ECO:0000256" key="5">
    <source>
        <dbReference type="ARBA" id="ARBA00023288"/>
    </source>
</evidence>
<dbReference type="OrthoDB" id="9812878at2"/>
<reference evidence="9 10" key="1">
    <citation type="submission" date="2017-09" db="EMBL/GenBank/DDBJ databases">
        <title>Bacterial strain isolated from the female urinary microbiota.</title>
        <authorList>
            <person name="Thomas-White K."/>
            <person name="Kumar N."/>
            <person name="Forster S."/>
            <person name="Putonti C."/>
            <person name="Lawley T."/>
            <person name="Wolfe A.J."/>
        </authorList>
    </citation>
    <scope>NUCLEOTIDE SEQUENCE [LARGE SCALE GENOMIC DNA]</scope>
    <source>
        <strain evidence="9 10">UMB1301</strain>
    </source>
</reference>
<evidence type="ECO:0000256" key="8">
    <source>
        <dbReference type="SAM" id="SignalP"/>
    </source>
</evidence>
<comment type="subcellular location">
    <subcellularLocation>
        <location evidence="1">Membrane</location>
        <topology evidence="1">Lipid-anchor</topology>
    </subcellularLocation>
</comment>
<comment type="similarity">
    <text evidence="6">Belongs to the nlpA lipoprotein family.</text>
</comment>
<feature type="signal peptide" evidence="8">
    <location>
        <begin position="1"/>
        <end position="22"/>
    </location>
</feature>
<evidence type="ECO:0000256" key="2">
    <source>
        <dbReference type="ARBA" id="ARBA00022729"/>
    </source>
</evidence>
<evidence type="ECO:0000256" key="3">
    <source>
        <dbReference type="ARBA" id="ARBA00023136"/>
    </source>
</evidence>
<dbReference type="PIRSF" id="PIRSF002854">
    <property type="entry name" value="MetQ"/>
    <property type="match status" value="1"/>
</dbReference>
<feature type="chain" id="PRO_5039049068" description="Lipoprotein" evidence="8">
    <location>
        <begin position="23"/>
        <end position="278"/>
    </location>
</feature>
<evidence type="ECO:0000256" key="4">
    <source>
        <dbReference type="ARBA" id="ARBA00023139"/>
    </source>
</evidence>
<dbReference type="Pfam" id="PF03180">
    <property type="entry name" value="Lipoprotein_9"/>
    <property type="match status" value="1"/>
</dbReference>
<keyword evidence="5 6" id="KW-0449">Lipoprotein</keyword>
<keyword evidence="4" id="KW-0564">Palmitate</keyword>
<keyword evidence="2 8" id="KW-0732">Signal</keyword>